<feature type="compositionally biased region" description="Basic residues" evidence="1">
    <location>
        <begin position="1"/>
        <end position="13"/>
    </location>
</feature>
<dbReference type="InterPro" id="IPR009003">
    <property type="entry name" value="Peptidase_S1_PA"/>
</dbReference>
<name>A0ABC8VUI3_9POAL</name>
<evidence type="ECO:0000313" key="3">
    <source>
        <dbReference type="Proteomes" id="UP001497457"/>
    </source>
</evidence>
<dbReference type="SUPFAM" id="SSF50494">
    <property type="entry name" value="Trypsin-like serine proteases"/>
    <property type="match status" value="1"/>
</dbReference>
<dbReference type="Pfam" id="PF13365">
    <property type="entry name" value="Trypsin_2"/>
    <property type="match status" value="1"/>
</dbReference>
<dbReference type="AlphaFoldDB" id="A0ABC8VUI3"/>
<reference evidence="2" key="1">
    <citation type="submission" date="2024-10" db="EMBL/GenBank/DDBJ databases">
        <authorList>
            <person name="Ryan C."/>
        </authorList>
    </citation>
    <scope>NUCLEOTIDE SEQUENCE [LARGE SCALE GENOMIC DNA]</scope>
</reference>
<dbReference type="PANTHER" id="PTHR47389">
    <property type="entry name" value="OS09G0436400 PROTEIN"/>
    <property type="match status" value="1"/>
</dbReference>
<feature type="region of interest" description="Disordered" evidence="1">
    <location>
        <begin position="1"/>
        <end position="41"/>
    </location>
</feature>
<protein>
    <recommendedName>
        <fullName evidence="4">PDZ domain-containing protein</fullName>
    </recommendedName>
</protein>
<evidence type="ECO:0008006" key="4">
    <source>
        <dbReference type="Google" id="ProtNLM"/>
    </source>
</evidence>
<keyword evidence="3" id="KW-1185">Reference proteome</keyword>
<accession>A0ABC8VUI3</accession>
<sequence>MKRKNTRGRKGKTTAKLQISEDPQQKENPGHRTCWSDSDEPQSKFVNFDSERAANFNEDEPKYFESVLRVHKSVVSLVATADGRRMFCSGTVIDHVGEKTWILTSATLVRKPTTQFEVYRQDNIKIEVNLHNEQTATGSLEMCDLHYNIAIVTIEYPGSMVLLPAVGLNNLPKYYSLQPRPVIALGRDVDSKAFLVKCGKLVRKNIELDCKELVVCMCDITKDFVGGPVMDSQKRFLGITYSYEKTALYLPVEVAARCINYFKKERTIPWLRIRGQALHTLALDVLESLSSKFDTPPSGILIDKICDMSTENCGGIEVGDIISKLDGDALYSVAQFTAMFLDKKEAAMDTLNTVILEAIVQRPMDKTSFVAKLNVQEVASDEHDNSIQNRWMHWKRSGYNE</sequence>
<proteinExistence type="predicted"/>
<organism evidence="2 3">
    <name type="scientific">Urochloa decumbens</name>
    <dbReference type="NCBI Taxonomy" id="240449"/>
    <lineage>
        <taxon>Eukaryota</taxon>
        <taxon>Viridiplantae</taxon>
        <taxon>Streptophyta</taxon>
        <taxon>Embryophyta</taxon>
        <taxon>Tracheophyta</taxon>
        <taxon>Spermatophyta</taxon>
        <taxon>Magnoliopsida</taxon>
        <taxon>Liliopsida</taxon>
        <taxon>Poales</taxon>
        <taxon>Poaceae</taxon>
        <taxon>PACMAD clade</taxon>
        <taxon>Panicoideae</taxon>
        <taxon>Panicodae</taxon>
        <taxon>Paniceae</taxon>
        <taxon>Melinidinae</taxon>
        <taxon>Urochloa</taxon>
    </lineage>
</organism>
<dbReference type="EMBL" id="OZ075120">
    <property type="protein sequence ID" value="CAL4896845.1"/>
    <property type="molecule type" value="Genomic_DNA"/>
</dbReference>
<evidence type="ECO:0000313" key="2">
    <source>
        <dbReference type="EMBL" id="CAL4896845.1"/>
    </source>
</evidence>
<dbReference type="PANTHER" id="PTHR47389:SF6">
    <property type="entry name" value="OS09G0436300 PROTEIN"/>
    <property type="match status" value="1"/>
</dbReference>
<dbReference type="Proteomes" id="UP001497457">
    <property type="component" value="Chromosome 10rd"/>
</dbReference>
<dbReference type="Gene3D" id="2.40.10.120">
    <property type="match status" value="1"/>
</dbReference>
<gene>
    <name evidence="2" type="ORF">URODEC1_LOCUS6885</name>
</gene>
<evidence type="ECO:0000256" key="1">
    <source>
        <dbReference type="SAM" id="MobiDB-lite"/>
    </source>
</evidence>